<reference evidence="11" key="2">
    <citation type="submission" date="2018-07" db="EMBL/GenBank/DDBJ databases">
        <authorList>
            <consortium name="GenomeTrakr network: Whole genome sequencing for foodborne pathogen traceback"/>
        </authorList>
    </citation>
    <scope>NUCLEOTIDE SEQUENCE</scope>
    <source>
        <strain evidence="12">CFSAN022621</strain>
        <strain evidence="11">CFSAN022622</strain>
    </source>
</reference>
<reference evidence="4" key="4">
    <citation type="submission" date="2018-07" db="EMBL/GenBank/DDBJ databases">
        <authorList>
            <consortium name="Veterinary Laboratory Investigation and Response Network"/>
        </authorList>
    </citation>
    <scope>NUCLEOTIDE SEQUENCE</scope>
    <source>
        <strain evidence="4">V-CLASP-D-19</strain>
    </source>
</reference>
<dbReference type="EMBL" id="DAASRZ010000003">
    <property type="protein sequence ID" value="HAE6781826.1"/>
    <property type="molecule type" value="Genomic_DNA"/>
</dbReference>
<evidence type="ECO:0000313" key="5">
    <source>
        <dbReference type="EMBL" id="ECU8648042.1"/>
    </source>
</evidence>
<sequence length="237" mass="26942">MSQAERRYDRLSVRLSLIISRLLAGETLNMRKLATEFGVSERTLHRDFRERLIYLDLEYQNGCCRLLSGGRHEIQAGAAMQFARQSGTDALFPEMDHHLVSSLLSGRGTPPCLIWHQGAPIPPSRPGIFTRLVRAVSEQRRVTLLADGCRCDSLAPYRLIFSSGEWFLAGEHLGRITIFALHTVHSVMFHPETFTPDGHFTRILSRPDFLQALPHFHLFHSLLADDSYGQIIHKEQV</sequence>
<name>A0A3V9WZC3_SALNE</name>
<evidence type="ECO:0000313" key="9">
    <source>
        <dbReference type="EMBL" id="HAE2929617.1"/>
    </source>
</evidence>
<evidence type="ECO:0000313" key="8">
    <source>
        <dbReference type="EMBL" id="HAE1977592.1"/>
    </source>
</evidence>
<evidence type="ECO:0000313" key="7">
    <source>
        <dbReference type="EMBL" id="EDG8728609.1"/>
    </source>
</evidence>
<gene>
    <name evidence="11" type="ORF">AA317_19695</name>
    <name evidence="12" type="ORF">AA331_19685</name>
    <name evidence="7" type="ORF">B9156_16075</name>
    <name evidence="6" type="ORF">B9650_14120</name>
    <name evidence="5" type="ORF">B9R89_20625</name>
    <name evidence="4" type="ORF">BEU62_05455</name>
    <name evidence="9" type="ORF">G3410_000541</name>
    <name evidence="8" type="ORF">G3V47_000171</name>
    <name evidence="10" type="ORF">G4L08_001769</name>
</gene>
<keyword evidence="2" id="KW-0238">DNA-binding</keyword>
<evidence type="ECO:0000313" key="11">
    <source>
        <dbReference type="EMBL" id="QVX81011.1"/>
    </source>
</evidence>
<dbReference type="PROSITE" id="PS52050">
    <property type="entry name" value="WYL"/>
    <property type="match status" value="1"/>
</dbReference>
<dbReference type="EMBL" id="DAARLS010000002">
    <property type="protein sequence ID" value="HAE2929617.1"/>
    <property type="molecule type" value="Genomic_DNA"/>
</dbReference>
<dbReference type="EMBL" id="CP075034">
    <property type="protein sequence ID" value="QVX85396.1"/>
    <property type="molecule type" value="Genomic_DNA"/>
</dbReference>
<evidence type="ECO:0000313" key="6">
    <source>
        <dbReference type="EMBL" id="EDG8637908.1"/>
    </source>
</evidence>
<reference evidence="8" key="3">
    <citation type="submission" date="2018-07" db="EMBL/GenBank/DDBJ databases">
        <authorList>
            <consortium name="NCBI Pathogen Detection Project"/>
        </authorList>
    </citation>
    <scope>NUCLEOTIDE SEQUENCE</scope>
    <source>
        <strain evidence="9">10-4961</strain>
        <strain evidence="8">10-7672</strain>
        <strain evidence="10">13-4702</strain>
    </source>
</reference>
<evidence type="ECO:0000256" key="3">
    <source>
        <dbReference type="ARBA" id="ARBA00023163"/>
    </source>
</evidence>
<dbReference type="EMBL" id="AAKMSN010000002">
    <property type="protein sequence ID" value="ECT4239065.1"/>
    <property type="molecule type" value="Genomic_DNA"/>
</dbReference>
<accession>A0A3V9WZC3</accession>
<dbReference type="AlphaFoldDB" id="A0A3V9WZC3"/>
<reference evidence="11" key="6">
    <citation type="submission" date="2021-05" db="EMBL/GenBank/DDBJ databases">
        <title>Whole genome PacBio Sequel sequence of Salmonella enterica subsp. enterica.</title>
        <authorList>
            <person name="Hoffmann M."/>
            <person name="Balkey M."/>
            <person name="Luo Y."/>
        </authorList>
    </citation>
    <scope>NUCLEOTIDE SEQUENCE</scope>
    <source>
        <strain evidence="12">CFSAN022621</strain>
        <strain evidence="11">CFSAN022622</strain>
    </source>
</reference>
<dbReference type="EMBL" id="AAMFOV010000009">
    <property type="protein sequence ID" value="EDG8637908.1"/>
    <property type="molecule type" value="Genomic_DNA"/>
</dbReference>
<keyword evidence="3" id="KW-0804">Transcription</keyword>
<reference evidence="8" key="1">
    <citation type="journal article" date="2018" name="Genome Biol.">
        <title>SKESA: strategic k-mer extension for scrupulous assemblies.</title>
        <authorList>
            <person name="Souvorov A."/>
            <person name="Agarwala R."/>
            <person name="Lipman D.J."/>
        </authorList>
    </citation>
    <scope>NUCLEOTIDE SEQUENCE</scope>
    <source>
        <strain evidence="9">10-4961</strain>
        <strain evidence="8">10-7672</strain>
        <strain evidence="10">13-4702</strain>
    </source>
</reference>
<evidence type="ECO:0000313" key="12">
    <source>
        <dbReference type="EMBL" id="QVX85396.1"/>
    </source>
</evidence>
<dbReference type="RefSeq" id="WP_000075763.1">
    <property type="nucleotide sequence ID" value="NZ_CALPAO010000010.1"/>
</dbReference>
<evidence type="ECO:0000256" key="2">
    <source>
        <dbReference type="ARBA" id="ARBA00023125"/>
    </source>
</evidence>
<dbReference type="GO" id="GO:0003700">
    <property type="term" value="F:DNA-binding transcription factor activity"/>
    <property type="evidence" value="ECO:0007669"/>
    <property type="project" value="InterPro"/>
</dbReference>
<dbReference type="EMBL" id="AAMFPO010000009">
    <property type="protein sequence ID" value="EDG8728609.1"/>
    <property type="molecule type" value="Genomic_DNA"/>
</dbReference>
<evidence type="ECO:0000313" key="4">
    <source>
        <dbReference type="EMBL" id="ECT4239065.1"/>
    </source>
</evidence>
<evidence type="ECO:0000313" key="10">
    <source>
        <dbReference type="EMBL" id="HAE6781826.1"/>
    </source>
</evidence>
<protein>
    <submittedName>
        <fullName evidence="4 11">Transcriptional regulator</fullName>
    </submittedName>
</protein>
<dbReference type="PROSITE" id="PS00894">
    <property type="entry name" value="HTH_DEOR_1"/>
    <property type="match status" value="1"/>
</dbReference>
<dbReference type="EMBL" id="CP075033">
    <property type="protein sequence ID" value="QVX81011.1"/>
    <property type="molecule type" value="Genomic_DNA"/>
</dbReference>
<reference evidence="5" key="5">
    <citation type="submission" date="2018-07" db="EMBL/GenBank/DDBJ databases">
        <authorList>
            <consortium name="PulseNet: The National Subtyping Network for Foodborne Disease Surveillance"/>
            <person name="Tarr C.L."/>
            <person name="Trees E."/>
            <person name="Katz L.S."/>
            <person name="Carleton-Romer H.A."/>
            <person name="Stroika S."/>
            <person name="Kucerova Z."/>
            <person name="Roache K.F."/>
            <person name="Sabol A.L."/>
            <person name="Besser J."/>
            <person name="Gerner-Smidt P."/>
        </authorList>
    </citation>
    <scope>NUCLEOTIDE SEQUENCE</scope>
    <source>
        <strain evidence="5">PNUSAS011093</strain>
        <strain evidence="7">PNUSAS011113</strain>
        <strain evidence="6">PNUSAS012393</strain>
    </source>
</reference>
<evidence type="ECO:0000256" key="1">
    <source>
        <dbReference type="ARBA" id="ARBA00023015"/>
    </source>
</evidence>
<proteinExistence type="predicted"/>
<dbReference type="GO" id="GO:0003677">
    <property type="term" value="F:DNA binding"/>
    <property type="evidence" value="ECO:0007669"/>
    <property type="project" value="UniProtKB-KW"/>
</dbReference>
<dbReference type="EMBL" id="DAARDN010000001">
    <property type="protein sequence ID" value="HAE1977592.1"/>
    <property type="molecule type" value="Genomic_DNA"/>
</dbReference>
<dbReference type="InterPro" id="IPR018356">
    <property type="entry name" value="Tscrpt_reg_HTH_DeoR_CS"/>
</dbReference>
<dbReference type="EMBL" id="AAKRHF010000023">
    <property type="protein sequence ID" value="ECU8648042.1"/>
    <property type="molecule type" value="Genomic_DNA"/>
</dbReference>
<organism evidence="4">
    <name type="scientific">Salmonella newport</name>
    <dbReference type="NCBI Taxonomy" id="108619"/>
    <lineage>
        <taxon>Bacteria</taxon>
        <taxon>Pseudomonadati</taxon>
        <taxon>Pseudomonadota</taxon>
        <taxon>Gammaproteobacteria</taxon>
        <taxon>Enterobacterales</taxon>
        <taxon>Enterobacteriaceae</taxon>
        <taxon>Salmonella</taxon>
    </lineage>
</organism>
<keyword evidence="1" id="KW-0805">Transcription regulation</keyword>